<dbReference type="AlphaFoldDB" id="A0A7M1XHS9"/>
<dbReference type="Proteomes" id="UP000593591">
    <property type="component" value="Chromosome"/>
</dbReference>
<protein>
    <submittedName>
        <fullName evidence="1">Uncharacterized protein</fullName>
    </submittedName>
</protein>
<evidence type="ECO:0000313" key="2">
    <source>
        <dbReference type="Proteomes" id="UP000593591"/>
    </source>
</evidence>
<dbReference type="EMBL" id="CP031517">
    <property type="protein sequence ID" value="QOS38994.1"/>
    <property type="molecule type" value="Genomic_DNA"/>
</dbReference>
<dbReference type="KEGG" id="trc:DYE49_00390"/>
<accession>A0A7M1XHS9</accession>
<proteinExistence type="predicted"/>
<sequence>MAKNAITALKWANPKSIANSFEQTFYDANASLFNVKTSIYNENRSIFDVIKSDVILKGLFNRSKLNDDFKQFPKEQLAREVIQTALLEQTPFVTFREHRIYIPTYSIEINDIYYKHADLLKEEPYSQCMKDENYAIVNPFKTYGLALLDSPFTRLIRLEAKKDNIHVFYHCAFETLFFVDEECNLIEELPILDEKCQYKDNLHLFENLNTIANDYLYHDRTKLFSDLLKLNLLSEAYYDECMEEELKYQKKMKRKNHDL</sequence>
<name>A0A7M1XHS9_9SPIR</name>
<evidence type="ECO:0000313" key="1">
    <source>
        <dbReference type="EMBL" id="QOS38994.1"/>
    </source>
</evidence>
<gene>
    <name evidence="1" type="ORF">DYE49_00390</name>
</gene>
<reference evidence="1 2" key="1">
    <citation type="submission" date="2018-08" db="EMBL/GenBank/DDBJ databases">
        <title>The first complete genome of Treponema rectale (CHPAT), a commensal spirochete of the bovine rectum.</title>
        <authorList>
            <person name="Staton G.J."/>
            <person name="Clegg S.R."/>
            <person name="Carter S.D."/>
            <person name="Radford A.D."/>
            <person name="Darby A."/>
            <person name="Hall N."/>
            <person name="Birtles R.J."/>
            <person name="Evans N.J."/>
        </authorList>
    </citation>
    <scope>NUCLEOTIDE SEQUENCE [LARGE SCALE GENOMIC DNA]</scope>
    <source>
        <strain evidence="1 2">CHPA</strain>
    </source>
</reference>
<organism evidence="1 2">
    <name type="scientific">Treponema rectale</name>
    <dbReference type="NCBI Taxonomy" id="744512"/>
    <lineage>
        <taxon>Bacteria</taxon>
        <taxon>Pseudomonadati</taxon>
        <taxon>Spirochaetota</taxon>
        <taxon>Spirochaetia</taxon>
        <taxon>Spirochaetales</taxon>
        <taxon>Treponemataceae</taxon>
        <taxon>Treponema</taxon>
    </lineage>
</organism>